<feature type="transmembrane region" description="Helical" evidence="7">
    <location>
        <begin position="12"/>
        <end position="35"/>
    </location>
</feature>
<evidence type="ECO:0000259" key="8">
    <source>
        <dbReference type="SMART" id="SM00563"/>
    </source>
</evidence>
<evidence type="ECO:0000256" key="6">
    <source>
        <dbReference type="ARBA" id="ARBA00023315"/>
    </source>
</evidence>
<evidence type="ECO:0000256" key="3">
    <source>
        <dbReference type="ARBA" id="ARBA00008655"/>
    </source>
</evidence>
<comment type="catalytic activity">
    <reaction evidence="1">
        <text>a 1-acyl-sn-glycero-3-phosphate + an acyl-CoA = a 1,2-diacyl-sn-glycero-3-phosphate + CoA</text>
        <dbReference type="Rhea" id="RHEA:19709"/>
        <dbReference type="ChEBI" id="CHEBI:57287"/>
        <dbReference type="ChEBI" id="CHEBI:57970"/>
        <dbReference type="ChEBI" id="CHEBI:58342"/>
        <dbReference type="ChEBI" id="CHEBI:58608"/>
        <dbReference type="EC" id="2.3.1.51"/>
    </reaction>
</comment>
<keyword evidence="7" id="KW-0812">Transmembrane</keyword>
<dbReference type="Pfam" id="PF16076">
    <property type="entry name" value="Acyltransf_C"/>
    <property type="match status" value="1"/>
</dbReference>
<evidence type="ECO:0000313" key="9">
    <source>
        <dbReference type="EMBL" id="KAG0571565.1"/>
    </source>
</evidence>
<dbReference type="CDD" id="cd07990">
    <property type="entry name" value="LPLAT_LCLAT1-like"/>
    <property type="match status" value="1"/>
</dbReference>
<evidence type="ECO:0000256" key="1">
    <source>
        <dbReference type="ARBA" id="ARBA00001141"/>
    </source>
</evidence>
<protein>
    <recommendedName>
        <fullName evidence="4">1-acylglycerol-3-phosphate O-acyltransferase</fullName>
        <ecNumber evidence="4">2.3.1.51</ecNumber>
    </recommendedName>
</protein>
<feature type="domain" description="Phospholipid/glycerol acyltransferase" evidence="8">
    <location>
        <begin position="86"/>
        <end position="208"/>
    </location>
</feature>
<dbReference type="GO" id="GO:0012505">
    <property type="term" value="C:endomembrane system"/>
    <property type="evidence" value="ECO:0007669"/>
    <property type="project" value="TreeGrafter"/>
</dbReference>
<dbReference type="GO" id="GO:0003841">
    <property type="term" value="F:1-acylglycerol-3-phosphate O-acyltransferase activity"/>
    <property type="evidence" value="ECO:0007669"/>
    <property type="project" value="UniProtKB-EC"/>
</dbReference>
<evidence type="ECO:0000256" key="7">
    <source>
        <dbReference type="SAM" id="Phobius"/>
    </source>
</evidence>
<dbReference type="Pfam" id="PF01553">
    <property type="entry name" value="Acyltransferase"/>
    <property type="match status" value="1"/>
</dbReference>
<evidence type="ECO:0000256" key="4">
    <source>
        <dbReference type="ARBA" id="ARBA00013211"/>
    </source>
</evidence>
<dbReference type="SUPFAM" id="SSF69593">
    <property type="entry name" value="Glycerol-3-phosphate (1)-acyltransferase"/>
    <property type="match status" value="1"/>
</dbReference>
<evidence type="ECO:0000313" key="10">
    <source>
        <dbReference type="Proteomes" id="UP000822688"/>
    </source>
</evidence>
<dbReference type="InterPro" id="IPR002123">
    <property type="entry name" value="Plipid/glycerol_acylTrfase"/>
</dbReference>
<reference evidence="9" key="1">
    <citation type="submission" date="2020-06" db="EMBL/GenBank/DDBJ databases">
        <title>WGS assembly of Ceratodon purpureus strain R40.</title>
        <authorList>
            <person name="Carey S.B."/>
            <person name="Jenkins J."/>
            <person name="Shu S."/>
            <person name="Lovell J.T."/>
            <person name="Sreedasyam A."/>
            <person name="Maumus F."/>
            <person name="Tiley G.P."/>
            <person name="Fernandez-Pozo N."/>
            <person name="Barry K."/>
            <person name="Chen C."/>
            <person name="Wang M."/>
            <person name="Lipzen A."/>
            <person name="Daum C."/>
            <person name="Saski C.A."/>
            <person name="Payton A.C."/>
            <person name="Mcbreen J.C."/>
            <person name="Conrad R.E."/>
            <person name="Kollar L.M."/>
            <person name="Olsson S."/>
            <person name="Huttunen S."/>
            <person name="Landis J.B."/>
            <person name="Wickett N.J."/>
            <person name="Johnson M.G."/>
            <person name="Rensing S.A."/>
            <person name="Grimwood J."/>
            <person name="Schmutz J."/>
            <person name="Mcdaniel S.F."/>
        </authorList>
    </citation>
    <scope>NUCLEOTIDE SEQUENCE</scope>
    <source>
        <strain evidence="9">R40</strain>
    </source>
</reference>
<organism evidence="9 10">
    <name type="scientific">Ceratodon purpureus</name>
    <name type="common">Fire moss</name>
    <name type="synonym">Dicranum purpureum</name>
    <dbReference type="NCBI Taxonomy" id="3225"/>
    <lineage>
        <taxon>Eukaryota</taxon>
        <taxon>Viridiplantae</taxon>
        <taxon>Streptophyta</taxon>
        <taxon>Embryophyta</taxon>
        <taxon>Bryophyta</taxon>
        <taxon>Bryophytina</taxon>
        <taxon>Bryopsida</taxon>
        <taxon>Dicranidae</taxon>
        <taxon>Pseudoditrichales</taxon>
        <taxon>Ditrichaceae</taxon>
        <taxon>Ceratodon</taxon>
    </lineage>
</organism>
<comment type="similarity">
    <text evidence="3">Belongs to the 1-acyl-sn-glycerol-3-phosphate acyltransferase family.</text>
</comment>
<proteinExistence type="inferred from homology"/>
<accession>A0A8T0HL92</accession>
<feature type="transmembrane region" description="Helical" evidence="7">
    <location>
        <begin position="336"/>
        <end position="355"/>
    </location>
</feature>
<dbReference type="Proteomes" id="UP000822688">
    <property type="component" value="Chromosome V"/>
</dbReference>
<dbReference type="InterPro" id="IPR032098">
    <property type="entry name" value="Acyltransf_C"/>
</dbReference>
<keyword evidence="7" id="KW-1133">Transmembrane helix</keyword>
<dbReference type="PANTHER" id="PTHR10983">
    <property type="entry name" value="1-ACYLGLYCEROL-3-PHOSPHATE ACYLTRANSFERASE-RELATED"/>
    <property type="match status" value="1"/>
</dbReference>
<dbReference type="SMART" id="SM00563">
    <property type="entry name" value="PlsC"/>
    <property type="match status" value="1"/>
</dbReference>
<keyword evidence="5" id="KW-0808">Transferase</keyword>
<feature type="transmembrane region" description="Helical" evidence="7">
    <location>
        <begin position="47"/>
        <end position="65"/>
    </location>
</feature>
<keyword evidence="7" id="KW-0472">Membrane</keyword>
<dbReference type="AlphaFoldDB" id="A0A8T0HL92"/>
<evidence type="ECO:0000256" key="2">
    <source>
        <dbReference type="ARBA" id="ARBA00004728"/>
    </source>
</evidence>
<comment type="pathway">
    <text evidence="2">Phospholipid metabolism; CDP-diacylglycerol biosynthesis; CDP-diacylglycerol from sn-glycerol 3-phosphate: step 2/3.</text>
</comment>
<feature type="transmembrane region" description="Helical" evidence="7">
    <location>
        <begin position="303"/>
        <end position="324"/>
    </location>
</feature>
<dbReference type="PANTHER" id="PTHR10983:SF24">
    <property type="entry name" value="1-ACYLGLYCEROL-3-PHOSPHATE O-ACYLTRANSFERASE 3, ISOFORM E-RELATED"/>
    <property type="match status" value="1"/>
</dbReference>
<evidence type="ECO:0000256" key="5">
    <source>
        <dbReference type="ARBA" id="ARBA00022679"/>
    </source>
</evidence>
<keyword evidence="6" id="KW-0012">Acyltransferase</keyword>
<dbReference type="EC" id="2.3.1.51" evidence="4"/>
<comment type="caution">
    <text evidence="9">The sequence shown here is derived from an EMBL/GenBank/DDBJ whole genome shotgun (WGS) entry which is preliminary data.</text>
</comment>
<dbReference type="EMBL" id="CM026426">
    <property type="protein sequence ID" value="KAG0571565.1"/>
    <property type="molecule type" value="Genomic_DNA"/>
</dbReference>
<sequence length="381" mass="43280">MEGAGSLIALPLGLMFFFSGLFIDALQVLSVLFVLPFSRRAYRVVNMVMMELLWSELIWLLDWWAGVKVKVYTDRQSWELLGKEHALVISNHRSDVDWLVGWIIAQRLGCLGGTRAVMKKSTKFLPVIGWSMWFSEYVFLSRNWSKDEKVLRDGYASLKGFPRTLWVALFVEGTRFTKAKLEAAQKFAADAGLRVPRHVLVPRTKGFVSAVENLREFVPAVYDMTVAVSKELPDPTMIRIFRGQPSVVHVHIRRVPMSELPQGGDEIAKWCHDAFQIKDDRLDEHEKENSFGEELYIPIARPLGPLIIVVTWAITLLAAAWWLLRPVLTTWRGVAWLLGVLLAVMICVQVLIMSTQSERSSTARKAKQKQLAAIGSEDKKD</sequence>
<gene>
    <name evidence="9" type="ORF">KC19_VG022600</name>
</gene>
<name>A0A8T0HL92_CERPU</name>
<keyword evidence="10" id="KW-1185">Reference proteome</keyword>